<dbReference type="EMBL" id="CP020772">
    <property type="protein sequence ID" value="ARI77355.1"/>
    <property type="molecule type" value="Genomic_DNA"/>
</dbReference>
<keyword evidence="3" id="KW-0238">DNA-binding</keyword>
<keyword evidence="7" id="KW-1185">Reference proteome</keyword>
<dbReference type="Pfam" id="PF03466">
    <property type="entry name" value="LysR_substrate"/>
    <property type="match status" value="1"/>
</dbReference>
<evidence type="ECO:0000256" key="3">
    <source>
        <dbReference type="ARBA" id="ARBA00023125"/>
    </source>
</evidence>
<dbReference type="Gene3D" id="3.40.190.290">
    <property type="match status" value="1"/>
</dbReference>
<name>A0A1W5ZVP0_9BACI</name>
<dbReference type="InterPro" id="IPR036388">
    <property type="entry name" value="WH-like_DNA-bd_sf"/>
</dbReference>
<evidence type="ECO:0000256" key="1">
    <source>
        <dbReference type="ARBA" id="ARBA00009437"/>
    </source>
</evidence>
<reference evidence="6 7" key="1">
    <citation type="submission" date="2017-04" db="EMBL/GenBank/DDBJ databases">
        <title>The whole genome sequencing and assembly of Halobacillus mangrovi strain.</title>
        <authorList>
            <person name="Lee S.-J."/>
            <person name="Park M.-K."/>
            <person name="Kim J.-Y."/>
            <person name="Lee Y.-J."/>
            <person name="Yi H."/>
            <person name="Bahn Y.-S."/>
            <person name="Kim J.F."/>
            <person name="Lee D.-W."/>
        </authorList>
    </citation>
    <scope>NUCLEOTIDE SEQUENCE [LARGE SCALE GENOMIC DNA]</scope>
    <source>
        <strain evidence="6 7">KTB 131</strain>
    </source>
</reference>
<dbReference type="GO" id="GO:0000976">
    <property type="term" value="F:transcription cis-regulatory region binding"/>
    <property type="evidence" value="ECO:0007669"/>
    <property type="project" value="TreeGrafter"/>
</dbReference>
<dbReference type="InterPro" id="IPR000847">
    <property type="entry name" value="LysR_HTH_N"/>
</dbReference>
<keyword evidence="4" id="KW-0804">Transcription</keyword>
<dbReference type="GO" id="GO:0003700">
    <property type="term" value="F:DNA-binding transcription factor activity"/>
    <property type="evidence" value="ECO:0007669"/>
    <property type="project" value="InterPro"/>
</dbReference>
<dbReference type="Proteomes" id="UP000192527">
    <property type="component" value="Chromosome"/>
</dbReference>
<dbReference type="OrthoDB" id="9803735at2"/>
<evidence type="ECO:0000313" key="7">
    <source>
        <dbReference type="Proteomes" id="UP000192527"/>
    </source>
</evidence>
<evidence type="ECO:0000256" key="2">
    <source>
        <dbReference type="ARBA" id="ARBA00023015"/>
    </source>
</evidence>
<sequence length="293" mass="33840">MDFKWLRTFLLAADELNYRKVAEQLFITQPAVSLHIRQLEDHLGSKLFQKQGRHIQLTEFGKAFRVEANNLLEHYATMIQRVNRRQQGYSSTLSIAMTPLLVESLFPTILRKYSELYPHIEISIKVAESAGLQKMVEASQVDLAFSCLPTVYSNLICEKVFEDTISLVAVHDGWDEEVAPPIDPYELLSKSIIFTDHHPAYWNRLKRDIQMHLPSYRFLSVSQSHAAKRFVLEGMGVSFLPNFIIRREINEGRLLAIEVPFIDLPTASIYAFYQNEGSKEQQFVSFLDQFHIS</sequence>
<dbReference type="PANTHER" id="PTHR30126">
    <property type="entry name" value="HTH-TYPE TRANSCRIPTIONAL REGULATOR"/>
    <property type="match status" value="1"/>
</dbReference>
<evidence type="ECO:0000259" key="5">
    <source>
        <dbReference type="PROSITE" id="PS50931"/>
    </source>
</evidence>
<dbReference type="CDD" id="cd05466">
    <property type="entry name" value="PBP2_LTTR_substrate"/>
    <property type="match status" value="1"/>
</dbReference>
<dbReference type="Gene3D" id="1.10.10.10">
    <property type="entry name" value="Winged helix-like DNA-binding domain superfamily/Winged helix DNA-binding domain"/>
    <property type="match status" value="1"/>
</dbReference>
<gene>
    <name evidence="6" type="ORF">HM131_11105</name>
</gene>
<comment type="similarity">
    <text evidence="1">Belongs to the LysR transcriptional regulatory family.</text>
</comment>
<dbReference type="SUPFAM" id="SSF53850">
    <property type="entry name" value="Periplasmic binding protein-like II"/>
    <property type="match status" value="1"/>
</dbReference>
<dbReference type="RefSeq" id="WP_085029824.1">
    <property type="nucleotide sequence ID" value="NZ_CP020772.1"/>
</dbReference>
<feature type="domain" description="HTH lysR-type" evidence="5">
    <location>
        <begin position="1"/>
        <end position="58"/>
    </location>
</feature>
<proteinExistence type="inferred from homology"/>
<accession>A0A1W5ZVP0</accession>
<evidence type="ECO:0000256" key="4">
    <source>
        <dbReference type="ARBA" id="ARBA00023163"/>
    </source>
</evidence>
<dbReference type="InterPro" id="IPR005119">
    <property type="entry name" value="LysR_subst-bd"/>
</dbReference>
<protein>
    <recommendedName>
        <fullName evidence="5">HTH lysR-type domain-containing protein</fullName>
    </recommendedName>
</protein>
<evidence type="ECO:0000313" key="6">
    <source>
        <dbReference type="EMBL" id="ARI77355.1"/>
    </source>
</evidence>
<organism evidence="6 7">
    <name type="scientific">Halobacillus mangrovi</name>
    <dbReference type="NCBI Taxonomy" id="402384"/>
    <lineage>
        <taxon>Bacteria</taxon>
        <taxon>Bacillati</taxon>
        <taxon>Bacillota</taxon>
        <taxon>Bacilli</taxon>
        <taxon>Bacillales</taxon>
        <taxon>Bacillaceae</taxon>
        <taxon>Halobacillus</taxon>
    </lineage>
</organism>
<dbReference type="Pfam" id="PF00126">
    <property type="entry name" value="HTH_1"/>
    <property type="match status" value="1"/>
</dbReference>
<dbReference type="PANTHER" id="PTHR30126:SF64">
    <property type="entry name" value="HTH-TYPE TRANSCRIPTIONAL REGULATOR CITR"/>
    <property type="match status" value="1"/>
</dbReference>
<keyword evidence="2" id="KW-0805">Transcription regulation</keyword>
<dbReference type="PRINTS" id="PR00039">
    <property type="entry name" value="HTHLYSR"/>
</dbReference>
<dbReference type="PROSITE" id="PS50931">
    <property type="entry name" value="HTH_LYSR"/>
    <property type="match status" value="1"/>
</dbReference>
<dbReference type="AlphaFoldDB" id="A0A1W5ZVP0"/>
<dbReference type="SUPFAM" id="SSF46785">
    <property type="entry name" value="Winged helix' DNA-binding domain"/>
    <property type="match status" value="1"/>
</dbReference>
<dbReference type="KEGG" id="hmn:HM131_11105"/>
<dbReference type="STRING" id="402384.HM131_11105"/>
<dbReference type="InterPro" id="IPR036390">
    <property type="entry name" value="WH_DNA-bd_sf"/>
</dbReference>